<dbReference type="InterPro" id="IPR036591">
    <property type="entry name" value="YggU-like_sf"/>
</dbReference>
<accession>A0A518BW72</accession>
<dbReference type="InterPro" id="IPR003746">
    <property type="entry name" value="DUF167"/>
</dbReference>
<keyword evidence="4" id="KW-1185">Reference proteome</keyword>
<dbReference type="Gene3D" id="3.30.1200.10">
    <property type="entry name" value="YggU-like"/>
    <property type="match status" value="1"/>
</dbReference>
<protein>
    <recommendedName>
        <fullName evidence="2">UPF0235 protein Pan265_10780</fullName>
    </recommendedName>
</protein>
<reference evidence="3 4" key="1">
    <citation type="submission" date="2019-02" db="EMBL/GenBank/DDBJ databases">
        <title>Deep-cultivation of Planctomycetes and their phenomic and genomic characterization uncovers novel biology.</title>
        <authorList>
            <person name="Wiegand S."/>
            <person name="Jogler M."/>
            <person name="Boedeker C."/>
            <person name="Pinto D."/>
            <person name="Vollmers J."/>
            <person name="Rivas-Marin E."/>
            <person name="Kohn T."/>
            <person name="Peeters S.H."/>
            <person name="Heuer A."/>
            <person name="Rast P."/>
            <person name="Oberbeckmann S."/>
            <person name="Bunk B."/>
            <person name="Jeske O."/>
            <person name="Meyerdierks A."/>
            <person name="Storesund J.E."/>
            <person name="Kallscheuer N."/>
            <person name="Luecker S."/>
            <person name="Lage O.M."/>
            <person name="Pohl T."/>
            <person name="Merkel B.J."/>
            <person name="Hornburger P."/>
            <person name="Mueller R.-W."/>
            <person name="Bruemmer F."/>
            <person name="Labrenz M."/>
            <person name="Spormann A.M."/>
            <person name="Op den Camp H."/>
            <person name="Overmann J."/>
            <person name="Amann R."/>
            <person name="Jetten M.S.M."/>
            <person name="Mascher T."/>
            <person name="Medema M.H."/>
            <person name="Devos D.P."/>
            <person name="Kaster A.-K."/>
            <person name="Ovreas L."/>
            <person name="Rohde M."/>
            <person name="Galperin M.Y."/>
            <person name="Jogler C."/>
        </authorList>
    </citation>
    <scope>NUCLEOTIDE SEQUENCE [LARGE SCALE GENOMIC DNA]</scope>
    <source>
        <strain evidence="3 4">Pan265</strain>
    </source>
</reference>
<organism evidence="3 4">
    <name type="scientific">Mucisphaera calidilacus</name>
    <dbReference type="NCBI Taxonomy" id="2527982"/>
    <lineage>
        <taxon>Bacteria</taxon>
        <taxon>Pseudomonadati</taxon>
        <taxon>Planctomycetota</taxon>
        <taxon>Phycisphaerae</taxon>
        <taxon>Phycisphaerales</taxon>
        <taxon>Phycisphaeraceae</taxon>
        <taxon>Mucisphaera</taxon>
    </lineage>
</organism>
<dbReference type="NCBIfam" id="TIGR00251">
    <property type="entry name" value="DUF167 family protein"/>
    <property type="match status" value="1"/>
</dbReference>
<evidence type="ECO:0000313" key="4">
    <source>
        <dbReference type="Proteomes" id="UP000320386"/>
    </source>
</evidence>
<dbReference type="HAMAP" id="MF_00634">
    <property type="entry name" value="UPF0235"/>
    <property type="match status" value="1"/>
</dbReference>
<sequence length="110" mass="11514">MTEMAQTDFMRTTEAGLELHLKVVPGSKRSAVIGLLGDRLKIAVSAPPEAGKANKEVVALLAAKLSVAHRDVTIIRGAAQPRKTALIAGVSEREAVSRLGLSDPTSRSAS</sequence>
<proteinExistence type="inferred from homology"/>
<comment type="similarity">
    <text evidence="1 2">Belongs to the UPF0235 family.</text>
</comment>
<dbReference type="PANTHER" id="PTHR13420">
    <property type="entry name" value="UPF0235 PROTEIN C15ORF40"/>
    <property type="match status" value="1"/>
</dbReference>
<dbReference type="KEGG" id="mcad:Pan265_10780"/>
<evidence type="ECO:0000256" key="2">
    <source>
        <dbReference type="HAMAP-Rule" id="MF_00634"/>
    </source>
</evidence>
<gene>
    <name evidence="3" type="ORF">Pan265_10780</name>
</gene>
<dbReference type="GO" id="GO:0005737">
    <property type="term" value="C:cytoplasm"/>
    <property type="evidence" value="ECO:0007669"/>
    <property type="project" value="TreeGrafter"/>
</dbReference>
<dbReference type="PANTHER" id="PTHR13420:SF7">
    <property type="entry name" value="UPF0235 PROTEIN C15ORF40"/>
    <property type="match status" value="1"/>
</dbReference>
<dbReference type="SUPFAM" id="SSF69786">
    <property type="entry name" value="YggU-like"/>
    <property type="match status" value="1"/>
</dbReference>
<dbReference type="EMBL" id="CP036280">
    <property type="protein sequence ID" value="QDU71229.1"/>
    <property type="molecule type" value="Genomic_DNA"/>
</dbReference>
<dbReference type="AlphaFoldDB" id="A0A518BW72"/>
<dbReference type="Pfam" id="PF02594">
    <property type="entry name" value="DUF167"/>
    <property type="match status" value="1"/>
</dbReference>
<dbReference type="SMART" id="SM01152">
    <property type="entry name" value="DUF167"/>
    <property type="match status" value="1"/>
</dbReference>
<evidence type="ECO:0000256" key="1">
    <source>
        <dbReference type="ARBA" id="ARBA00010364"/>
    </source>
</evidence>
<dbReference type="RefSeq" id="WP_236254726.1">
    <property type="nucleotide sequence ID" value="NZ_CP036280.1"/>
</dbReference>
<evidence type="ECO:0000313" key="3">
    <source>
        <dbReference type="EMBL" id="QDU71229.1"/>
    </source>
</evidence>
<dbReference type="Proteomes" id="UP000320386">
    <property type="component" value="Chromosome"/>
</dbReference>
<name>A0A518BW72_9BACT</name>